<accession>A0A3A8P607</accession>
<evidence type="ECO:0000313" key="1">
    <source>
        <dbReference type="EMBL" id="RKH47892.1"/>
    </source>
</evidence>
<name>A0A3A8P607_9BACT</name>
<organism evidence="1 2">
    <name type="scientific">Corallococcus sicarius</name>
    <dbReference type="NCBI Taxonomy" id="2316726"/>
    <lineage>
        <taxon>Bacteria</taxon>
        <taxon>Pseudomonadati</taxon>
        <taxon>Myxococcota</taxon>
        <taxon>Myxococcia</taxon>
        <taxon>Myxococcales</taxon>
        <taxon>Cystobacterineae</taxon>
        <taxon>Myxococcaceae</taxon>
        <taxon>Corallococcus</taxon>
    </lineage>
</organism>
<proteinExistence type="predicted"/>
<dbReference type="EMBL" id="RAWG01000005">
    <property type="protein sequence ID" value="RKH47892.1"/>
    <property type="molecule type" value="Genomic_DNA"/>
</dbReference>
<reference evidence="2" key="1">
    <citation type="submission" date="2018-09" db="EMBL/GenBank/DDBJ databases">
        <authorList>
            <person name="Livingstone P.G."/>
            <person name="Whitworth D.E."/>
        </authorList>
    </citation>
    <scope>NUCLEOTIDE SEQUENCE [LARGE SCALE GENOMIC DNA]</scope>
    <source>
        <strain evidence="2">CA040B</strain>
    </source>
</reference>
<dbReference type="AlphaFoldDB" id="A0A3A8P607"/>
<protein>
    <submittedName>
        <fullName evidence="1">Uncharacterized protein</fullName>
    </submittedName>
</protein>
<keyword evidence="2" id="KW-1185">Reference proteome</keyword>
<dbReference type="Proteomes" id="UP000273405">
    <property type="component" value="Unassembled WGS sequence"/>
</dbReference>
<comment type="caution">
    <text evidence="1">The sequence shown here is derived from an EMBL/GenBank/DDBJ whole genome shotgun (WGS) entry which is preliminary data.</text>
</comment>
<evidence type="ECO:0000313" key="2">
    <source>
        <dbReference type="Proteomes" id="UP000273405"/>
    </source>
</evidence>
<sequence length="148" mass="16512">MGLTCLLLGANAGAEGRDMRASFKTDYREQRFEQIIAASVDDLDYIPAEGRLKGPYLSLVDEAARPNNNFKFASWVLCVSSTSEENGTVLLIDSVQLIQKPEKNGPDLIVYYRRAKAPGIHSMRQVWPYAVLVAYGWHEKVSCRAATE</sequence>
<gene>
    <name evidence="1" type="ORF">D7X12_01425</name>
</gene>